<gene>
    <name evidence="6" type="ORF">NLI96_g2658</name>
</gene>
<feature type="region of interest" description="Disordered" evidence="3">
    <location>
        <begin position="453"/>
        <end position="481"/>
    </location>
</feature>
<proteinExistence type="predicted"/>
<sequence>MHRFLFSLILCSSTVRAQSISTNTPIPPLQWINLTNLLSGPNPAPPLKDASIGYDDASRTLLIFGGESAQGFPQSQTFLLNLDTLIWSAPNSPTGLSDRPQARSAAISGGDYAANYRHAHIVIGGKGSNNQSLSDVWAFDYISQFWTQVDVRGQAPSARWGAAGGIDTRTSPIQDPVIIGPNNTFYQAGGFDGKNILSDIWRLNVSGTLSANNPSSVSASWEKLSIQGTLPAKVNLGGTVVFQGSQQHIIAAGGCTSTSLSNSSCADPSAYVVNVDTRNQLSLQSCPAPRFGPALAPNANTLSTSFGSQVFLLLGTFDKSLWDDQGGLDKGEVAILDINTGVWTRVIPAGDPGEDGGKPAFPAPREGAAAVSFRTGLVGNTVTRGVSSDTIVFGGRDASGNYLNDVWILRAYNGTITQSNQRWSGFKDGTLQTGVDADGEGVTVQYMTKCASSKSVPSQTGSPDATSSNTPDPSGTGQPSLASPYDTSVVHKILAPVSVALVLPAVFIYRLSTPSVVSPQLLEHRMALFYLSVIVAFAAFGVGIGGLASAFTSISYSASLVKRSGSLNLTTAHGRAGLALFAGLYILIPVLFVISACTRRRSQNSVVGETSTTGRPRTNSNETAEKLGPYPNRVGSPLPTSNGILEDQAPSLPPEPRQPARSWNSLSPWPLSRGAGRRSSESALDAASSPSTLRSFEVTNRPTRVRHASANSLAALSDPRVPQPQRNFSDMSWRRSITTVGEIDYALTQLQSRGRHPSTPGTAMLESTSTRGLVVSNAADLHAPRMPSTFDIVVHILLHNFLLALCVLSLFALWVRGTTAGFAVFLIWTVIFYIGLFILAWNGVPRESILTVIFGRLRAEPHAMPIPTSSPGPSRPLSDIGMDSIPFPSDSRGPYQHHQPPFRTAHDHEYPLSSHGHDMREVDDDDDEDEESRQRRIEEEMSRRDVSIVTVPRRKLFLTNPEIS</sequence>
<feature type="region of interest" description="Disordered" evidence="3">
    <location>
        <begin position="604"/>
        <end position="704"/>
    </location>
</feature>
<keyword evidence="2" id="KW-0677">Repeat</keyword>
<evidence type="ECO:0000256" key="3">
    <source>
        <dbReference type="SAM" id="MobiDB-lite"/>
    </source>
</evidence>
<evidence type="ECO:0000313" key="6">
    <source>
        <dbReference type="EMBL" id="KAJ3488690.1"/>
    </source>
</evidence>
<dbReference type="InterPro" id="IPR015915">
    <property type="entry name" value="Kelch-typ_b-propeller"/>
</dbReference>
<dbReference type="AlphaFoldDB" id="A0AAD5YHA6"/>
<evidence type="ECO:0000256" key="1">
    <source>
        <dbReference type="ARBA" id="ARBA00022441"/>
    </source>
</evidence>
<dbReference type="PANTHER" id="PTHR46093">
    <property type="entry name" value="ACYL-COA-BINDING DOMAIN-CONTAINING PROTEIN 5"/>
    <property type="match status" value="1"/>
</dbReference>
<feature type="compositionally biased region" description="Polar residues" evidence="3">
    <location>
        <begin position="688"/>
        <end position="702"/>
    </location>
</feature>
<feature type="transmembrane region" description="Helical" evidence="4">
    <location>
        <begin position="792"/>
        <end position="814"/>
    </location>
</feature>
<feature type="transmembrane region" description="Helical" evidence="4">
    <location>
        <begin position="820"/>
        <end position="841"/>
    </location>
</feature>
<feature type="chain" id="PRO_5042176626" evidence="5">
    <location>
        <begin position="18"/>
        <end position="964"/>
    </location>
</feature>
<evidence type="ECO:0000313" key="7">
    <source>
        <dbReference type="Proteomes" id="UP001212997"/>
    </source>
</evidence>
<feature type="transmembrane region" description="Helical" evidence="4">
    <location>
        <begin position="489"/>
        <end position="509"/>
    </location>
</feature>
<dbReference type="Proteomes" id="UP001212997">
    <property type="component" value="Unassembled WGS sequence"/>
</dbReference>
<feature type="compositionally biased region" description="Basic and acidic residues" evidence="3">
    <location>
        <begin position="932"/>
        <end position="946"/>
    </location>
</feature>
<organism evidence="6 7">
    <name type="scientific">Meripilus lineatus</name>
    <dbReference type="NCBI Taxonomy" id="2056292"/>
    <lineage>
        <taxon>Eukaryota</taxon>
        <taxon>Fungi</taxon>
        <taxon>Dikarya</taxon>
        <taxon>Basidiomycota</taxon>
        <taxon>Agaricomycotina</taxon>
        <taxon>Agaricomycetes</taxon>
        <taxon>Polyporales</taxon>
        <taxon>Meripilaceae</taxon>
        <taxon>Meripilus</taxon>
    </lineage>
</organism>
<evidence type="ECO:0000256" key="2">
    <source>
        <dbReference type="ARBA" id="ARBA00022737"/>
    </source>
</evidence>
<dbReference type="PANTHER" id="PTHR46093:SF18">
    <property type="entry name" value="FIBRONECTIN TYPE-III DOMAIN-CONTAINING PROTEIN"/>
    <property type="match status" value="1"/>
</dbReference>
<keyword evidence="1" id="KW-0880">Kelch repeat</keyword>
<protein>
    <submittedName>
        <fullName evidence="6">Uncharacterized protein</fullName>
    </submittedName>
</protein>
<keyword evidence="7" id="KW-1185">Reference proteome</keyword>
<evidence type="ECO:0000256" key="5">
    <source>
        <dbReference type="SAM" id="SignalP"/>
    </source>
</evidence>
<keyword evidence="4" id="KW-1133">Transmembrane helix</keyword>
<keyword evidence="4" id="KW-0812">Transmembrane</keyword>
<feature type="region of interest" description="Disordered" evidence="3">
    <location>
        <begin position="864"/>
        <end position="883"/>
    </location>
</feature>
<feature type="transmembrane region" description="Helical" evidence="4">
    <location>
        <begin position="576"/>
        <end position="594"/>
    </location>
</feature>
<keyword evidence="4" id="KW-0472">Membrane</keyword>
<feature type="transmembrane region" description="Helical" evidence="4">
    <location>
        <begin position="529"/>
        <end position="556"/>
    </location>
</feature>
<evidence type="ECO:0000256" key="4">
    <source>
        <dbReference type="SAM" id="Phobius"/>
    </source>
</evidence>
<keyword evidence="5" id="KW-0732">Signal</keyword>
<dbReference type="EMBL" id="JANAWD010000061">
    <property type="protein sequence ID" value="KAJ3488690.1"/>
    <property type="molecule type" value="Genomic_DNA"/>
</dbReference>
<name>A0AAD5YHA6_9APHY</name>
<accession>A0AAD5YHA6</accession>
<reference evidence="6" key="1">
    <citation type="submission" date="2022-07" db="EMBL/GenBank/DDBJ databases">
        <title>Genome Sequence of Physisporinus lineatus.</title>
        <authorList>
            <person name="Buettner E."/>
        </authorList>
    </citation>
    <scope>NUCLEOTIDE SEQUENCE</scope>
    <source>
        <strain evidence="6">VT162</strain>
    </source>
</reference>
<feature type="signal peptide" evidence="5">
    <location>
        <begin position="1"/>
        <end position="17"/>
    </location>
</feature>
<dbReference type="SUPFAM" id="SSF117281">
    <property type="entry name" value="Kelch motif"/>
    <property type="match status" value="1"/>
</dbReference>
<feature type="compositionally biased region" description="Polar residues" evidence="3">
    <location>
        <begin position="604"/>
        <end position="622"/>
    </location>
</feature>
<feature type="region of interest" description="Disordered" evidence="3">
    <location>
        <begin position="889"/>
        <end position="964"/>
    </location>
</feature>
<comment type="caution">
    <text evidence="6">The sequence shown here is derived from an EMBL/GenBank/DDBJ whole genome shotgun (WGS) entry which is preliminary data.</text>
</comment>
<dbReference type="Gene3D" id="2.120.10.80">
    <property type="entry name" value="Kelch-type beta propeller"/>
    <property type="match status" value="2"/>
</dbReference>
<feature type="compositionally biased region" description="Basic and acidic residues" evidence="3">
    <location>
        <begin position="904"/>
        <end position="920"/>
    </location>
</feature>
<feature type="compositionally biased region" description="Acidic residues" evidence="3">
    <location>
        <begin position="921"/>
        <end position="931"/>
    </location>
</feature>